<name>A0A2I2L5Y4_9VIRU</name>
<accession>A0A2I2L5Y4</accession>
<reference evidence="1" key="1">
    <citation type="submission" date="2017-08" db="EMBL/GenBank/DDBJ databases">
        <authorList>
            <consortium name="Urmite Genomes"/>
        </authorList>
    </citation>
    <scope>NUCLEOTIDE SEQUENCE [LARGE SCALE GENOMIC DNA]</scope>
    <source>
        <strain evidence="1">IHUMI-LCC2</strain>
    </source>
</reference>
<proteinExistence type="predicted"/>
<dbReference type="Proteomes" id="UP000236316">
    <property type="component" value="Segment"/>
</dbReference>
<evidence type="ECO:0000313" key="1">
    <source>
        <dbReference type="EMBL" id="SNW62937.1"/>
    </source>
</evidence>
<evidence type="ECO:0000313" key="2">
    <source>
        <dbReference type="Proteomes" id="UP000236316"/>
    </source>
</evidence>
<dbReference type="RefSeq" id="YP_009449239.1">
    <property type="nucleotide sequence ID" value="NC_036594.1"/>
</dbReference>
<sequence>MAQSQQIQVTGGTINATNAELQPGVEIPIIASSQGEIPLAQQPDSVKKYIKMAGGLEEKKSTRGTRTTKQVRDELKTLAGRVRKVFRMAAKVYGTGVKPSATVRGVAYTLGKKEINNLVSQITKIIRKDIFGWVKSSKRSQRQTLKDGGIYKPVLIDTLMRQFIAEDQFETLGSRGFGLDITDNSVNRRRVSQALPQAIQGLTTINTVSTLFYLYIYNNDLSVEVDPKNDLQSWGGTYYRTDRVLQEYFANDLNALTQDAVAKPTKYSKSYKNAAKVAVLKILKPSGIDGFRPKDISVIVNKHVIKETYYSGLTLTDLQAAANNQPSSPDRRASLDENQNDVLRMVAAGQLSQDQLGFLRIYLASPAQPVFPSVFYQQLATEYMVVKNNLAEIKRQRDSSVKSARSNRSA</sequence>
<organism evidence="1">
    <name type="scientific">Orpheovirus IHUMI-LCC2</name>
    <dbReference type="NCBI Taxonomy" id="2023057"/>
    <lineage>
        <taxon>Viruses</taxon>
        <taxon>Varidnaviria</taxon>
        <taxon>Bamfordvirae</taxon>
        <taxon>Nucleocytoviricota</taxon>
        <taxon>Megaviricetes</taxon>
        <taxon>Pimascovirales</taxon>
        <taxon>Ocovirineae</taxon>
        <taxon>Orpheoviridae</taxon>
        <taxon>Alphaorpheovirus</taxon>
        <taxon>Alphaorpheovirus massiliense</taxon>
    </lineage>
</organism>
<dbReference type="GeneID" id="35381690"/>
<dbReference type="EMBL" id="LT906555">
    <property type="protein sequence ID" value="SNW62937.1"/>
    <property type="molecule type" value="Genomic_DNA"/>
</dbReference>
<dbReference type="KEGG" id="vg:35381690"/>
<gene>
    <name evidence="1" type="ORF">ORPV_1033</name>
</gene>
<protein>
    <submittedName>
        <fullName evidence="1">Uncharacterized protein</fullName>
    </submittedName>
</protein>
<keyword evidence="2" id="KW-1185">Reference proteome</keyword>